<dbReference type="Gene3D" id="3.90.20.20">
    <property type="match status" value="1"/>
</dbReference>
<evidence type="ECO:0000256" key="4">
    <source>
        <dbReference type="ARBA" id="ARBA00022490"/>
    </source>
</evidence>
<dbReference type="Pfam" id="PF01025">
    <property type="entry name" value="GrpE"/>
    <property type="match status" value="1"/>
</dbReference>
<keyword evidence="7" id="KW-0175">Coiled coil</keyword>
<keyword evidence="6" id="KW-0143">Chaperone</keyword>
<dbReference type="GO" id="GO:0000774">
    <property type="term" value="F:adenyl-nucleotide exchange factor activity"/>
    <property type="evidence" value="ECO:0007669"/>
    <property type="project" value="InterPro"/>
</dbReference>
<evidence type="ECO:0000256" key="8">
    <source>
        <dbReference type="SAM" id="MobiDB-lite"/>
    </source>
</evidence>
<dbReference type="InterPro" id="IPR000740">
    <property type="entry name" value="GrpE"/>
</dbReference>
<evidence type="ECO:0000256" key="7">
    <source>
        <dbReference type="SAM" id="Coils"/>
    </source>
</evidence>
<dbReference type="CDD" id="cd00446">
    <property type="entry name" value="GrpE"/>
    <property type="match status" value="1"/>
</dbReference>
<dbReference type="HAMAP" id="MF_01151">
    <property type="entry name" value="GrpE"/>
    <property type="match status" value="1"/>
</dbReference>
<dbReference type="SUPFAM" id="SSF58014">
    <property type="entry name" value="Coiled-coil domain of nucleotide exchange factor GrpE"/>
    <property type="match status" value="1"/>
</dbReference>
<evidence type="ECO:0000256" key="3">
    <source>
        <dbReference type="ARBA" id="ARBA00011738"/>
    </source>
</evidence>
<comment type="similarity">
    <text evidence="2">Belongs to the GrpE family.</text>
</comment>
<keyword evidence="5 9" id="KW-0346">Stress response</keyword>
<evidence type="ECO:0000256" key="2">
    <source>
        <dbReference type="ARBA" id="ARBA00009054"/>
    </source>
</evidence>
<accession>A0A160T9R0</accession>
<gene>
    <name evidence="9" type="ORF">MGWOODY_Tha1606</name>
</gene>
<keyword evidence="4" id="KW-0963">Cytoplasm</keyword>
<dbReference type="NCBIfam" id="NF010738">
    <property type="entry name" value="PRK14140.1"/>
    <property type="match status" value="1"/>
</dbReference>
<dbReference type="GO" id="GO:0006457">
    <property type="term" value="P:protein folding"/>
    <property type="evidence" value="ECO:0007669"/>
    <property type="project" value="InterPro"/>
</dbReference>
<evidence type="ECO:0000256" key="6">
    <source>
        <dbReference type="ARBA" id="ARBA00023186"/>
    </source>
</evidence>
<feature type="region of interest" description="Disordered" evidence="8">
    <location>
        <begin position="1"/>
        <end position="35"/>
    </location>
</feature>
<protein>
    <submittedName>
        <fullName evidence="9">Heat shock protein GrpE</fullName>
    </submittedName>
</protein>
<dbReference type="InterPro" id="IPR009012">
    <property type="entry name" value="GrpE_head"/>
</dbReference>
<dbReference type="SUPFAM" id="SSF51064">
    <property type="entry name" value="Head domain of nucleotide exchange factor GrpE"/>
    <property type="match status" value="1"/>
</dbReference>
<dbReference type="NCBIfam" id="NF010737">
    <property type="entry name" value="PRK14139.1"/>
    <property type="match status" value="1"/>
</dbReference>
<dbReference type="GO" id="GO:0005829">
    <property type="term" value="C:cytosol"/>
    <property type="evidence" value="ECO:0007669"/>
    <property type="project" value="TreeGrafter"/>
</dbReference>
<dbReference type="PANTHER" id="PTHR21237">
    <property type="entry name" value="GRPE PROTEIN"/>
    <property type="match status" value="1"/>
</dbReference>
<dbReference type="GO" id="GO:0051087">
    <property type="term" value="F:protein-folding chaperone binding"/>
    <property type="evidence" value="ECO:0007669"/>
    <property type="project" value="InterPro"/>
</dbReference>
<sequence length="190" mass="20799">MSDEQKVQDETLEQVAPEVAAETEDAADASPESTALADAQKEIAELKEQMLRTQAEMQNVRRRAELDVEKAHKFGLEKFAAEMVGVVDNLERGLAAAPEEEATKAIRDGIEMTLSGFISSLARFNVDVVNPEGETFNPEFHQAMSMIENPDLAPNTVIAVMQKGYTLHGRLLRPAMVMVSKGAAQIDEKA</sequence>
<evidence type="ECO:0000256" key="1">
    <source>
        <dbReference type="ARBA" id="ARBA00004496"/>
    </source>
</evidence>
<proteinExistence type="inferred from homology"/>
<comment type="subcellular location">
    <subcellularLocation>
        <location evidence="1">Cytoplasm</location>
    </subcellularLocation>
</comment>
<dbReference type="NCBIfam" id="NF010748">
    <property type="entry name" value="PRK14150.1"/>
    <property type="match status" value="1"/>
</dbReference>
<evidence type="ECO:0000256" key="5">
    <source>
        <dbReference type="ARBA" id="ARBA00023016"/>
    </source>
</evidence>
<dbReference type="AlphaFoldDB" id="A0A160T9R0"/>
<dbReference type="GO" id="GO:0042803">
    <property type="term" value="F:protein homodimerization activity"/>
    <property type="evidence" value="ECO:0007669"/>
    <property type="project" value="InterPro"/>
</dbReference>
<dbReference type="FunFam" id="2.30.22.10:FF:000001">
    <property type="entry name" value="Protein GrpE"/>
    <property type="match status" value="1"/>
</dbReference>
<feature type="coiled-coil region" evidence="7">
    <location>
        <begin position="36"/>
        <end position="63"/>
    </location>
</feature>
<reference evidence="9" key="1">
    <citation type="submission" date="2015-10" db="EMBL/GenBank/DDBJ databases">
        <authorList>
            <person name="Gilbert D.G."/>
        </authorList>
    </citation>
    <scope>NUCLEOTIDE SEQUENCE</scope>
</reference>
<dbReference type="Gene3D" id="2.30.22.10">
    <property type="entry name" value="Head domain of nucleotide exchange factor GrpE"/>
    <property type="match status" value="1"/>
</dbReference>
<dbReference type="PROSITE" id="PS01071">
    <property type="entry name" value="GRPE"/>
    <property type="match status" value="1"/>
</dbReference>
<organism evidence="9">
    <name type="scientific">hydrothermal vent metagenome</name>
    <dbReference type="NCBI Taxonomy" id="652676"/>
    <lineage>
        <taxon>unclassified sequences</taxon>
        <taxon>metagenomes</taxon>
        <taxon>ecological metagenomes</taxon>
    </lineage>
</organism>
<evidence type="ECO:0000313" key="9">
    <source>
        <dbReference type="EMBL" id="CUS40955.1"/>
    </source>
</evidence>
<dbReference type="EMBL" id="CZQC01000029">
    <property type="protein sequence ID" value="CUS40955.1"/>
    <property type="molecule type" value="Genomic_DNA"/>
</dbReference>
<dbReference type="PANTHER" id="PTHR21237:SF23">
    <property type="entry name" value="GRPE PROTEIN HOMOLOG, MITOCHONDRIAL"/>
    <property type="match status" value="1"/>
</dbReference>
<name>A0A160T9R0_9ZZZZ</name>
<dbReference type="GO" id="GO:0051082">
    <property type="term" value="F:unfolded protein binding"/>
    <property type="evidence" value="ECO:0007669"/>
    <property type="project" value="TreeGrafter"/>
</dbReference>
<comment type="subunit">
    <text evidence="3">Homodimer.</text>
</comment>
<dbReference type="InterPro" id="IPR013805">
    <property type="entry name" value="GrpE_CC"/>
</dbReference>
<dbReference type="PRINTS" id="PR00773">
    <property type="entry name" value="GRPEPROTEIN"/>
</dbReference>